<evidence type="ECO:0000313" key="2">
    <source>
        <dbReference type="EMBL" id="KAI9272775.1"/>
    </source>
</evidence>
<dbReference type="PRINTS" id="PR00081">
    <property type="entry name" value="GDHRDH"/>
</dbReference>
<proteinExistence type="predicted"/>
<dbReference type="EMBL" id="JAIXMP010000005">
    <property type="protein sequence ID" value="KAI9272775.1"/>
    <property type="molecule type" value="Genomic_DNA"/>
</dbReference>
<dbReference type="Proteomes" id="UP001209540">
    <property type="component" value="Unassembled WGS sequence"/>
</dbReference>
<reference evidence="2" key="2">
    <citation type="submission" date="2023-02" db="EMBL/GenBank/DDBJ databases">
        <authorList>
            <consortium name="DOE Joint Genome Institute"/>
            <person name="Mondo S.J."/>
            <person name="Chang Y."/>
            <person name="Wang Y."/>
            <person name="Ahrendt S."/>
            <person name="Andreopoulos W."/>
            <person name="Barry K."/>
            <person name="Beard J."/>
            <person name="Benny G.L."/>
            <person name="Blankenship S."/>
            <person name="Bonito G."/>
            <person name="Cuomo C."/>
            <person name="Desiro A."/>
            <person name="Gervers K.A."/>
            <person name="Hundley H."/>
            <person name="Kuo A."/>
            <person name="LaButti K."/>
            <person name="Lang B.F."/>
            <person name="Lipzen A."/>
            <person name="O'Donnell K."/>
            <person name="Pangilinan J."/>
            <person name="Reynolds N."/>
            <person name="Sandor L."/>
            <person name="Smith M.W."/>
            <person name="Tsang A."/>
            <person name="Grigoriev I.V."/>
            <person name="Stajich J.E."/>
            <person name="Spatafora J.W."/>
        </authorList>
    </citation>
    <scope>NUCLEOTIDE SEQUENCE</scope>
    <source>
        <strain evidence="2">RSA 2281</strain>
    </source>
</reference>
<dbReference type="InterPro" id="IPR002347">
    <property type="entry name" value="SDR_fam"/>
</dbReference>
<dbReference type="AlphaFoldDB" id="A0AAD5K7C1"/>
<sequence>MVFSSKHFEFSDIPDLSDKVAIITGSNTGIGKVCALEMARKNCQVIIASRSEDKGQAAVADIKSITGNDKVEFIKLDLLSLQSVQAFAEEFKSKHNSLHILFNNAGVMMCPYGLSEDGLETQFATNHVAHYFLTIQLLPLLIKSGPSRIVNVSSFGHNFTSISTPDLKKINDEKEYGSFANYSYSKAFNILFTLELTKRLEAKGIKNVYVNSNHPGMVRSELTRHSVSKDSLMGSFLHNQVAISTEKGALTQLYLATSTEVESKNIKGKYYVPYAKPGCPNGYSKSEKNAATLWDFTENILKEKVPGYQGASI</sequence>
<dbReference type="CDD" id="cd05327">
    <property type="entry name" value="retinol-DH_like_SDR_c_like"/>
    <property type="match status" value="1"/>
</dbReference>
<reference evidence="2" key="1">
    <citation type="journal article" date="2022" name="IScience">
        <title>Evolution of zygomycete secretomes and the origins of terrestrial fungal ecologies.</title>
        <authorList>
            <person name="Chang Y."/>
            <person name="Wang Y."/>
            <person name="Mondo S."/>
            <person name="Ahrendt S."/>
            <person name="Andreopoulos W."/>
            <person name="Barry K."/>
            <person name="Beard J."/>
            <person name="Benny G.L."/>
            <person name="Blankenship S."/>
            <person name="Bonito G."/>
            <person name="Cuomo C."/>
            <person name="Desiro A."/>
            <person name="Gervers K.A."/>
            <person name="Hundley H."/>
            <person name="Kuo A."/>
            <person name="LaButti K."/>
            <person name="Lang B.F."/>
            <person name="Lipzen A."/>
            <person name="O'Donnell K."/>
            <person name="Pangilinan J."/>
            <person name="Reynolds N."/>
            <person name="Sandor L."/>
            <person name="Smith M.E."/>
            <person name="Tsang A."/>
            <person name="Grigoriev I.V."/>
            <person name="Stajich J.E."/>
            <person name="Spatafora J.W."/>
        </authorList>
    </citation>
    <scope>NUCLEOTIDE SEQUENCE</scope>
    <source>
        <strain evidence="2">RSA 2281</strain>
    </source>
</reference>
<name>A0AAD5K7C1_9FUNG</name>
<dbReference type="PANTHER" id="PTHR43157">
    <property type="entry name" value="PHOSPHATIDYLINOSITOL-GLYCAN BIOSYNTHESIS CLASS F PROTEIN-RELATED"/>
    <property type="match status" value="1"/>
</dbReference>
<gene>
    <name evidence="2" type="ORF">BDA99DRAFT_533611</name>
</gene>
<keyword evidence="1" id="KW-0560">Oxidoreductase</keyword>
<dbReference type="InterPro" id="IPR036291">
    <property type="entry name" value="NAD(P)-bd_dom_sf"/>
</dbReference>
<organism evidence="2 3">
    <name type="scientific">Phascolomyces articulosus</name>
    <dbReference type="NCBI Taxonomy" id="60185"/>
    <lineage>
        <taxon>Eukaryota</taxon>
        <taxon>Fungi</taxon>
        <taxon>Fungi incertae sedis</taxon>
        <taxon>Mucoromycota</taxon>
        <taxon>Mucoromycotina</taxon>
        <taxon>Mucoromycetes</taxon>
        <taxon>Mucorales</taxon>
        <taxon>Lichtheimiaceae</taxon>
        <taxon>Phascolomyces</taxon>
    </lineage>
</organism>
<accession>A0AAD5K7C1</accession>
<dbReference type="SUPFAM" id="SSF51735">
    <property type="entry name" value="NAD(P)-binding Rossmann-fold domains"/>
    <property type="match status" value="1"/>
</dbReference>
<dbReference type="Gene3D" id="3.40.50.720">
    <property type="entry name" value="NAD(P)-binding Rossmann-like Domain"/>
    <property type="match status" value="1"/>
</dbReference>
<dbReference type="GO" id="GO:0016491">
    <property type="term" value="F:oxidoreductase activity"/>
    <property type="evidence" value="ECO:0007669"/>
    <property type="project" value="UniProtKB-KW"/>
</dbReference>
<dbReference type="PANTHER" id="PTHR43157:SF30">
    <property type="entry name" value="RETINOL DEHYDROGENASE 11-LIKE"/>
    <property type="match status" value="1"/>
</dbReference>
<evidence type="ECO:0000256" key="1">
    <source>
        <dbReference type="ARBA" id="ARBA00023002"/>
    </source>
</evidence>
<evidence type="ECO:0008006" key="4">
    <source>
        <dbReference type="Google" id="ProtNLM"/>
    </source>
</evidence>
<keyword evidence="3" id="KW-1185">Reference proteome</keyword>
<evidence type="ECO:0000313" key="3">
    <source>
        <dbReference type="Proteomes" id="UP001209540"/>
    </source>
</evidence>
<protein>
    <recommendedName>
        <fullName evidence="4">NAD(P)-binding protein</fullName>
    </recommendedName>
</protein>
<comment type="caution">
    <text evidence="2">The sequence shown here is derived from an EMBL/GenBank/DDBJ whole genome shotgun (WGS) entry which is preliminary data.</text>
</comment>
<dbReference type="Pfam" id="PF00106">
    <property type="entry name" value="adh_short"/>
    <property type="match status" value="1"/>
</dbReference>